<dbReference type="AlphaFoldDB" id="A0A6P8IJL9"/>
<proteinExistence type="predicted"/>
<keyword evidence="3" id="KW-1185">Reference proteome</keyword>
<dbReference type="RefSeq" id="XP_031566648.1">
    <property type="nucleotide sequence ID" value="XM_031710788.1"/>
</dbReference>
<dbReference type="Proteomes" id="UP000515163">
    <property type="component" value="Unplaced"/>
</dbReference>
<evidence type="ECO:0000313" key="4">
    <source>
        <dbReference type="RefSeq" id="XP_031566648.1"/>
    </source>
</evidence>
<accession>A0A6P8IJL9</accession>
<keyword evidence="2" id="KW-1133">Transmembrane helix</keyword>
<name>A0A6P8IJL9_ACTTE</name>
<feature type="compositionally biased region" description="Polar residues" evidence="1">
    <location>
        <begin position="330"/>
        <end position="341"/>
    </location>
</feature>
<dbReference type="InParanoid" id="A0A6P8IJL9"/>
<dbReference type="SUPFAM" id="SSF49854">
    <property type="entry name" value="Spermadhesin, CUB domain"/>
    <property type="match status" value="1"/>
</dbReference>
<evidence type="ECO:0000256" key="2">
    <source>
        <dbReference type="SAM" id="Phobius"/>
    </source>
</evidence>
<dbReference type="InterPro" id="IPR035914">
    <property type="entry name" value="Sperma_CUB_dom_sf"/>
</dbReference>
<dbReference type="OrthoDB" id="10390519at2759"/>
<reference evidence="4" key="1">
    <citation type="submission" date="2025-08" db="UniProtKB">
        <authorList>
            <consortium name="RefSeq"/>
        </authorList>
    </citation>
    <scope>IDENTIFICATION</scope>
    <source>
        <tissue evidence="4">Tentacle</tissue>
    </source>
</reference>
<dbReference type="Gene3D" id="2.60.120.290">
    <property type="entry name" value="Spermadhesin, CUB domain"/>
    <property type="match status" value="1"/>
</dbReference>
<feature type="compositionally biased region" description="Basic and acidic residues" evidence="1">
    <location>
        <begin position="304"/>
        <end position="324"/>
    </location>
</feature>
<feature type="compositionally biased region" description="Basic and acidic residues" evidence="1">
    <location>
        <begin position="352"/>
        <end position="369"/>
    </location>
</feature>
<feature type="transmembrane region" description="Helical" evidence="2">
    <location>
        <begin position="218"/>
        <end position="240"/>
    </location>
</feature>
<dbReference type="KEGG" id="aten:116301694"/>
<gene>
    <name evidence="4" type="primary">LOC116301694</name>
</gene>
<dbReference type="GeneID" id="116301694"/>
<keyword evidence="2" id="KW-0812">Transmembrane</keyword>
<sequence>MCIVTQRYEDITVLVVSDSNQTLTTSQGTISRYLNQTSVHQERHTAWCIKPYSPLPFQFLVVRFTRFTFHASNINSYLEVLDGCKESAPSLGRFSSTQSPLGRSITSSTSQLFVLLHFDDRIGTYDFEFNYHIWSPTVSSTAEMKTPSHPPTSITSHSPYTSYSKVTSLPLTTLEQTTTKYFTKSTFSRSSHYNNFTIPTNSTINHLYSHGNNIKTRLLLYTLLPTGGLVIIIGIAVILVRRRRKRYLSRIAYSRLTSLSIDEIVSELNENMDECDRLELNTSCAVLQVTSEEHQTETGMSQRTSREHTSFDSDDEMIRLDRNPPDFPSTELQNVNTSPRTSAPCGYESDPVPDHSSHVTNEELRQLHENDDEDKMSEAERIALTRLFGEDQQDQYHLPKPKPTVPKDQASDC</sequence>
<evidence type="ECO:0000313" key="3">
    <source>
        <dbReference type="Proteomes" id="UP000515163"/>
    </source>
</evidence>
<organism evidence="3 4">
    <name type="scientific">Actinia tenebrosa</name>
    <name type="common">Australian red waratah sea anemone</name>
    <dbReference type="NCBI Taxonomy" id="6105"/>
    <lineage>
        <taxon>Eukaryota</taxon>
        <taxon>Metazoa</taxon>
        <taxon>Cnidaria</taxon>
        <taxon>Anthozoa</taxon>
        <taxon>Hexacorallia</taxon>
        <taxon>Actiniaria</taxon>
        <taxon>Actiniidae</taxon>
        <taxon>Actinia</taxon>
    </lineage>
</organism>
<feature type="region of interest" description="Disordered" evidence="1">
    <location>
        <begin position="291"/>
        <end position="413"/>
    </location>
</feature>
<protein>
    <submittedName>
        <fullName evidence="4">Uncharacterized protein LOC116301694 isoform X1</fullName>
    </submittedName>
</protein>
<keyword evidence="2" id="KW-0472">Membrane</keyword>
<evidence type="ECO:0000256" key="1">
    <source>
        <dbReference type="SAM" id="MobiDB-lite"/>
    </source>
</evidence>